<gene>
    <name evidence="2" type="ORF">BI344_11805</name>
</gene>
<dbReference type="PANTHER" id="PTHR39173">
    <property type="entry name" value="ACETYLTRANSFERASE"/>
    <property type="match status" value="1"/>
</dbReference>
<dbReference type="RefSeq" id="WP_071114542.1">
    <property type="nucleotide sequence ID" value="NZ_MKCT01000072.1"/>
</dbReference>
<dbReference type="Gene3D" id="3.40.630.30">
    <property type="match status" value="1"/>
</dbReference>
<protein>
    <recommendedName>
        <fullName evidence="1">N-acetyltransferase domain-containing protein</fullName>
    </recommendedName>
</protein>
<proteinExistence type="predicted"/>
<sequence>MKIEAASESHLPAYRRYFQACRAEGLEYYRELDGDAGEWLRQLLRHAERESLPEGWVPYQTWFLVTGEGEIAGAARLRQGETDVIQDEIGHIGFEVLPPWRGNGYGRVLLQYVQALGLCPACGTWVVVCDAASSASIRTIESCGGQRLEDMPQKDGRVLRRFSLTSLAGMLD</sequence>
<organism evidence="2 3">
    <name type="scientific">Chromobacterium sphagni</name>
    <dbReference type="NCBI Taxonomy" id="1903179"/>
    <lineage>
        <taxon>Bacteria</taxon>
        <taxon>Pseudomonadati</taxon>
        <taxon>Pseudomonadota</taxon>
        <taxon>Betaproteobacteria</taxon>
        <taxon>Neisseriales</taxon>
        <taxon>Chromobacteriaceae</taxon>
        <taxon>Chromobacterium</taxon>
    </lineage>
</organism>
<evidence type="ECO:0000313" key="2">
    <source>
        <dbReference type="EMBL" id="OHX16949.1"/>
    </source>
</evidence>
<accession>A0ABX3C841</accession>
<name>A0ABX3C841_9NEIS</name>
<dbReference type="CDD" id="cd04301">
    <property type="entry name" value="NAT_SF"/>
    <property type="match status" value="1"/>
</dbReference>
<dbReference type="SUPFAM" id="SSF55729">
    <property type="entry name" value="Acyl-CoA N-acyltransferases (Nat)"/>
    <property type="match status" value="1"/>
</dbReference>
<dbReference type="PROSITE" id="PS51186">
    <property type="entry name" value="GNAT"/>
    <property type="match status" value="1"/>
</dbReference>
<dbReference type="InterPro" id="IPR016181">
    <property type="entry name" value="Acyl_CoA_acyltransferase"/>
</dbReference>
<dbReference type="Proteomes" id="UP000180280">
    <property type="component" value="Unassembled WGS sequence"/>
</dbReference>
<evidence type="ECO:0000313" key="3">
    <source>
        <dbReference type="Proteomes" id="UP000180280"/>
    </source>
</evidence>
<feature type="domain" description="N-acetyltransferase" evidence="1">
    <location>
        <begin position="1"/>
        <end position="165"/>
    </location>
</feature>
<dbReference type="EMBL" id="MKCT01000072">
    <property type="protein sequence ID" value="OHX16949.1"/>
    <property type="molecule type" value="Genomic_DNA"/>
</dbReference>
<dbReference type="PANTHER" id="PTHR39173:SF1">
    <property type="entry name" value="ACETYLTRANSFERASE"/>
    <property type="match status" value="1"/>
</dbReference>
<dbReference type="Pfam" id="PF00583">
    <property type="entry name" value="Acetyltransf_1"/>
    <property type="match status" value="1"/>
</dbReference>
<comment type="caution">
    <text evidence="2">The sequence shown here is derived from an EMBL/GenBank/DDBJ whole genome shotgun (WGS) entry which is preliminary data.</text>
</comment>
<evidence type="ECO:0000259" key="1">
    <source>
        <dbReference type="PROSITE" id="PS51186"/>
    </source>
</evidence>
<reference evidence="2 3" key="1">
    <citation type="submission" date="2016-09" db="EMBL/GenBank/DDBJ databases">
        <title>Chromobacterium muskegensis sp. nov., an insecticidal bacterium isolated from Sphagnum bogs.</title>
        <authorList>
            <person name="Sparks M.E."/>
            <person name="Blackburn M.B."/>
            <person name="Gundersen-Rindal D.E."/>
            <person name="Mitchell A."/>
            <person name="Farrar R."/>
            <person name="Kuhar D."/>
        </authorList>
    </citation>
    <scope>NUCLEOTIDE SEQUENCE [LARGE SCALE GENOMIC DNA]</scope>
    <source>
        <strain evidence="2 3">14B-1</strain>
    </source>
</reference>
<keyword evidence="3" id="KW-1185">Reference proteome</keyword>
<dbReference type="InterPro" id="IPR000182">
    <property type="entry name" value="GNAT_dom"/>
</dbReference>